<dbReference type="Proteomes" id="UP000005801">
    <property type="component" value="Unassembled WGS sequence"/>
</dbReference>
<evidence type="ECO:0000313" key="3">
    <source>
        <dbReference type="Proteomes" id="UP000005801"/>
    </source>
</evidence>
<evidence type="ECO:0000313" key="2">
    <source>
        <dbReference type="EMBL" id="EDM79291.1"/>
    </source>
</evidence>
<gene>
    <name evidence="2" type="ORF">PPSIR1_04103</name>
</gene>
<feature type="compositionally biased region" description="Acidic residues" evidence="1">
    <location>
        <begin position="44"/>
        <end position="84"/>
    </location>
</feature>
<feature type="compositionally biased region" description="Low complexity" evidence="1">
    <location>
        <begin position="31"/>
        <end position="43"/>
    </location>
</feature>
<comment type="caution">
    <text evidence="2">The sequence shown here is derived from an EMBL/GenBank/DDBJ whole genome shotgun (WGS) entry which is preliminary data.</text>
</comment>
<keyword evidence="3" id="KW-1185">Reference proteome</keyword>
<dbReference type="EMBL" id="ABCS01000021">
    <property type="protein sequence ID" value="EDM79291.1"/>
    <property type="molecule type" value="Genomic_DNA"/>
</dbReference>
<feature type="compositionally biased region" description="Low complexity" evidence="1">
    <location>
        <begin position="85"/>
        <end position="97"/>
    </location>
</feature>
<proteinExistence type="predicted"/>
<dbReference type="RefSeq" id="WP_006971628.1">
    <property type="nucleotide sequence ID" value="NZ_ABCS01000021.1"/>
</dbReference>
<dbReference type="OrthoDB" id="5493245at2"/>
<feature type="region of interest" description="Disordered" evidence="1">
    <location>
        <begin position="1"/>
        <end position="97"/>
    </location>
</feature>
<feature type="compositionally biased region" description="Acidic residues" evidence="1">
    <location>
        <begin position="15"/>
        <end position="30"/>
    </location>
</feature>
<organism evidence="2 3">
    <name type="scientific">Plesiocystis pacifica SIR-1</name>
    <dbReference type="NCBI Taxonomy" id="391625"/>
    <lineage>
        <taxon>Bacteria</taxon>
        <taxon>Pseudomonadati</taxon>
        <taxon>Myxococcota</taxon>
        <taxon>Polyangia</taxon>
        <taxon>Nannocystales</taxon>
        <taxon>Nannocystaceae</taxon>
        <taxon>Plesiocystis</taxon>
    </lineage>
</organism>
<name>A6G4H9_9BACT</name>
<protein>
    <submittedName>
        <fullName evidence="2">Uncharacterized protein</fullName>
    </submittedName>
</protein>
<evidence type="ECO:0000256" key="1">
    <source>
        <dbReference type="SAM" id="MobiDB-lite"/>
    </source>
</evidence>
<dbReference type="AlphaFoldDB" id="A6G4H9"/>
<accession>A6G4H9</accession>
<sequence length="587" mass="59996">MALALALPTGCGDDSSGDDELGDTGDDADGDSSGSTGEGSSDGSTDDADGSTDDADSSTDDADDTTDGSTDDADSSTDDADDTTEGTSSETGSTATTGLALLPSSTVVLEANNGGLLTSDCVLFEDGLPALDQPDVSLEITPLEGATVEAEGWSFAEFGTWTLSCSATVDGELLSAEQEIAVLNDALDPRIAAAGSGLGASAAALTAVLAANDQDDQLLVDAIAELEAVGPQLEPAAAPDFADLLQPVPNGYPTAGALMGLGIDPVADDDALGDAIAAVNLALDDFAATYAGFDPDQEPTQADLDQLTASGEALSVALDDMAALDPSAHGWLAQRQSFAALIRDHLVPAVDAANGYVVARTQVEGAEIFAAAPLPGGQQLQAPGQPGEDQPEFGLLSLSIGMFGQSNLRVQLINKWYGDVIADLDKSINNLILAEAIDYFWPPNANGPIVDLFQASSSVSFAVPGYDTWAYGSGFNSDPAYNLFLIFGDQWQGVVDNVLDSCGVSQDKSVFENVDAMESCVEDAEGAIDSTINYSMSVIEPGLLGGQDVHLGPFPEACSGFLPVATVIVPINLATGRGESILVNCLP</sequence>
<reference evidence="2 3" key="1">
    <citation type="submission" date="2007-06" db="EMBL/GenBank/DDBJ databases">
        <authorList>
            <person name="Shimkets L."/>
            <person name="Ferriera S."/>
            <person name="Johnson J."/>
            <person name="Kravitz S."/>
            <person name="Beeson K."/>
            <person name="Sutton G."/>
            <person name="Rogers Y.-H."/>
            <person name="Friedman R."/>
            <person name="Frazier M."/>
            <person name="Venter J.C."/>
        </authorList>
    </citation>
    <scope>NUCLEOTIDE SEQUENCE [LARGE SCALE GENOMIC DNA]</scope>
    <source>
        <strain evidence="2 3">SIR-1</strain>
    </source>
</reference>